<proteinExistence type="evidence at transcript level"/>
<evidence type="ECO:0000256" key="10">
    <source>
        <dbReference type="ARBA" id="ARBA00023288"/>
    </source>
</evidence>
<name>Q8MPL7_PLADU</name>
<dbReference type="GO" id="GO:0005125">
    <property type="term" value="F:cytokine activity"/>
    <property type="evidence" value="ECO:0007669"/>
    <property type="project" value="TreeGrafter"/>
</dbReference>
<dbReference type="GO" id="GO:0005615">
    <property type="term" value="C:extracellular space"/>
    <property type="evidence" value="ECO:0007669"/>
    <property type="project" value="TreeGrafter"/>
</dbReference>
<dbReference type="InterPro" id="IPR043158">
    <property type="entry name" value="Wnt_C"/>
</dbReference>
<evidence type="ECO:0000256" key="3">
    <source>
        <dbReference type="ARBA" id="ARBA00022473"/>
    </source>
</evidence>
<evidence type="ECO:0000256" key="6">
    <source>
        <dbReference type="ARBA" id="ARBA00022687"/>
    </source>
</evidence>
<evidence type="ECO:0000256" key="7">
    <source>
        <dbReference type="ARBA" id="ARBA00022729"/>
    </source>
</evidence>
<dbReference type="PROSITE" id="PS00246">
    <property type="entry name" value="WNT1"/>
    <property type="match status" value="1"/>
</dbReference>
<comment type="similarity">
    <text evidence="2 11">Belongs to the Wnt family.</text>
</comment>
<dbReference type="GO" id="GO:0048513">
    <property type="term" value="P:animal organ development"/>
    <property type="evidence" value="ECO:0007669"/>
    <property type="project" value="UniProtKB-ARBA"/>
</dbReference>
<dbReference type="SMART" id="SM00097">
    <property type="entry name" value="WNT1"/>
    <property type="match status" value="1"/>
</dbReference>
<evidence type="ECO:0000256" key="13">
    <source>
        <dbReference type="SAM" id="SignalP"/>
    </source>
</evidence>
<sequence length="393" mass="43887">MNSRPPALNRHLLLIAAILAALPCVQSTWWSMSQIPMQALSMVGTGVICDNIPGLIARQRKLCRSHPDVMVSVVKGAKIGVKECQAQFSQYRWNCSTSDRDSSVFGKVMLKGSREAAFVYAISSSGVVNAVTRACSKGELRRCACDPTKKGQSRDHKGIFDWGGCSDNVRYGAKFSRLFIDAREKRVRDARALMNLHNNRAGRRAVKKFMKLQCKCHGVSGSCTIRTCWLAMQDFRRVGAFLKSKYNGAVQVMMNQEGNALMVANTHHKRATRSDLVYLEDSPDYCLQDTGIGSLGTAGRECNKTSLGPEGCDIMCCGRGYDVRTEQRTEKCECKFHWCCYVQCKECTKLVDVHTCKGPNPTPSPNIRRNRYRRRGKTANTHHSSNNVIRNIP</sequence>
<evidence type="ECO:0000256" key="2">
    <source>
        <dbReference type="ARBA" id="ARBA00005683"/>
    </source>
</evidence>
<keyword evidence="4" id="KW-0964">Secreted</keyword>
<keyword evidence="3 11" id="KW-0217">Developmental protein</keyword>
<dbReference type="InterPro" id="IPR018161">
    <property type="entry name" value="Wnt_CS"/>
</dbReference>
<feature type="region of interest" description="Disordered" evidence="12">
    <location>
        <begin position="358"/>
        <end position="393"/>
    </location>
</feature>
<keyword evidence="5" id="KW-0272">Extracellular matrix</keyword>
<dbReference type="InterPro" id="IPR009140">
    <property type="entry name" value="Wnt2"/>
</dbReference>
<feature type="signal peptide" evidence="13">
    <location>
        <begin position="1"/>
        <end position="27"/>
    </location>
</feature>
<keyword evidence="10" id="KW-0449">Lipoprotein</keyword>
<dbReference type="CDD" id="cd19334">
    <property type="entry name" value="Wnt_Wnt2_like"/>
    <property type="match status" value="1"/>
</dbReference>
<dbReference type="GO" id="GO:0030182">
    <property type="term" value="P:neuron differentiation"/>
    <property type="evidence" value="ECO:0007669"/>
    <property type="project" value="TreeGrafter"/>
</dbReference>
<keyword evidence="9" id="KW-0325">Glycoprotein</keyword>
<reference evidence="14" key="1">
    <citation type="journal article" date="2002" name="Curr. Biol.">
        <title>Phylogenetic analysis of the Wnt gene family. Insights from lophotrochozoan members.</title>
        <authorList>
            <person name="Prud'homme B."/>
            <person name="Lartillot N."/>
            <person name="Balavoine G."/>
            <person name="Adoutte A."/>
            <person name="Vervoort M."/>
        </authorList>
    </citation>
    <scope>NUCLEOTIDE SEQUENCE</scope>
</reference>
<evidence type="ECO:0000256" key="12">
    <source>
        <dbReference type="SAM" id="MobiDB-lite"/>
    </source>
</evidence>
<feature type="chain" id="PRO_5004310815" description="Protein Wnt" evidence="13">
    <location>
        <begin position="28"/>
        <end position="393"/>
    </location>
</feature>
<accession>Q8MPL7</accession>
<dbReference type="PRINTS" id="PR01349">
    <property type="entry name" value="WNTPROTEIN"/>
</dbReference>
<evidence type="ECO:0000256" key="4">
    <source>
        <dbReference type="ARBA" id="ARBA00022525"/>
    </source>
</evidence>
<feature type="compositionally biased region" description="Polar residues" evidence="12">
    <location>
        <begin position="378"/>
        <end position="393"/>
    </location>
</feature>
<dbReference type="PRINTS" id="PR01842">
    <property type="entry name" value="WNT2PROTEIN"/>
</dbReference>
<dbReference type="AlphaFoldDB" id="Q8MPL7"/>
<reference evidence="14" key="2">
    <citation type="journal article" date="2010" name="BMC Evol. Biol.">
        <title>Conservation, loss, and redeployment of Wnt ligands in protostomes: implications for understanding the evolution of segment formation.</title>
        <authorList>
            <person name="Janssen R."/>
            <person name="Le Gouar M."/>
            <person name="Pechmann M."/>
            <person name="Poulin F."/>
            <person name="Bolognesi R."/>
            <person name="Schwager E.E."/>
            <person name="Hopfen C."/>
            <person name="Colbourne J.K."/>
            <person name="Budd G.E."/>
            <person name="Brown S.J."/>
            <person name="Prpic N.M."/>
            <person name="Kosiol C."/>
            <person name="Vervoort M."/>
            <person name="Damen W.G."/>
            <person name="Balavoine G."/>
            <person name="McGregor A.P."/>
        </authorList>
    </citation>
    <scope>NUCLEOTIDE SEQUENCE</scope>
</reference>
<gene>
    <name evidence="14" type="primary">wnt2</name>
</gene>
<dbReference type="PANTHER" id="PTHR12027:SF37">
    <property type="entry name" value="PROTEIN WNT"/>
    <property type="match status" value="1"/>
</dbReference>
<keyword evidence="8" id="KW-1015">Disulfide bond</keyword>
<evidence type="ECO:0000256" key="8">
    <source>
        <dbReference type="ARBA" id="ARBA00023157"/>
    </source>
</evidence>
<protein>
    <recommendedName>
        <fullName evidence="11">Protein Wnt</fullName>
    </recommendedName>
</protein>
<evidence type="ECO:0000256" key="11">
    <source>
        <dbReference type="RuleBase" id="RU003500"/>
    </source>
</evidence>
<dbReference type="Gene3D" id="3.30.2460.20">
    <property type="match status" value="1"/>
</dbReference>
<dbReference type="GO" id="GO:0045165">
    <property type="term" value="P:cell fate commitment"/>
    <property type="evidence" value="ECO:0007669"/>
    <property type="project" value="TreeGrafter"/>
</dbReference>
<organism evidence="14">
    <name type="scientific">Platynereis dumerilii</name>
    <name type="common">Dumeril's clam worm</name>
    <dbReference type="NCBI Taxonomy" id="6359"/>
    <lineage>
        <taxon>Eukaryota</taxon>
        <taxon>Metazoa</taxon>
        <taxon>Spiralia</taxon>
        <taxon>Lophotrochozoa</taxon>
        <taxon>Annelida</taxon>
        <taxon>Polychaeta</taxon>
        <taxon>Errantia</taxon>
        <taxon>Phyllodocida</taxon>
        <taxon>Nereididae</taxon>
        <taxon>Platynereis</taxon>
    </lineage>
</organism>
<dbReference type="EMBL" id="AJ491797">
    <property type="protein sequence ID" value="CAD37165.2"/>
    <property type="molecule type" value="mRNA"/>
</dbReference>
<feature type="compositionally biased region" description="Basic residues" evidence="12">
    <location>
        <begin position="368"/>
        <end position="377"/>
    </location>
</feature>
<dbReference type="FunFam" id="3.30.2460.20:FF:000001">
    <property type="entry name" value="Wnt homolog"/>
    <property type="match status" value="1"/>
</dbReference>
<evidence type="ECO:0000256" key="5">
    <source>
        <dbReference type="ARBA" id="ARBA00022530"/>
    </source>
</evidence>
<dbReference type="InterPro" id="IPR005817">
    <property type="entry name" value="Wnt"/>
</dbReference>
<keyword evidence="7 13" id="KW-0732">Signal</keyword>
<evidence type="ECO:0000256" key="9">
    <source>
        <dbReference type="ARBA" id="ARBA00023180"/>
    </source>
</evidence>
<comment type="subcellular location">
    <subcellularLocation>
        <location evidence="1 11">Secreted</location>
        <location evidence="1 11">Extracellular space</location>
        <location evidence="1 11">Extracellular matrix</location>
    </subcellularLocation>
</comment>
<evidence type="ECO:0000313" key="14">
    <source>
        <dbReference type="EMBL" id="CAD37165.2"/>
    </source>
</evidence>
<dbReference type="GO" id="GO:0005109">
    <property type="term" value="F:frizzled binding"/>
    <property type="evidence" value="ECO:0007669"/>
    <property type="project" value="TreeGrafter"/>
</dbReference>
<dbReference type="Pfam" id="PF00110">
    <property type="entry name" value="wnt"/>
    <property type="match status" value="1"/>
</dbReference>
<evidence type="ECO:0000256" key="1">
    <source>
        <dbReference type="ARBA" id="ARBA00004498"/>
    </source>
</evidence>
<comment type="function">
    <text evidence="11">Ligand for members of the frizzled family of seven transmembrane receptors.</text>
</comment>
<dbReference type="PANTHER" id="PTHR12027">
    <property type="entry name" value="WNT RELATED"/>
    <property type="match status" value="1"/>
</dbReference>
<reference evidence="14" key="3">
    <citation type="submission" date="2011-08" db="EMBL/GenBank/DDBJ databases">
        <authorList>
            <person name="Balavoine G."/>
        </authorList>
    </citation>
    <scope>NUCLEOTIDE SEQUENCE</scope>
</reference>
<keyword evidence="6 11" id="KW-0879">Wnt signaling pathway</keyword>
<dbReference type="GO" id="GO:0060070">
    <property type="term" value="P:canonical Wnt signaling pathway"/>
    <property type="evidence" value="ECO:0007669"/>
    <property type="project" value="TreeGrafter"/>
</dbReference>